<accession>A0A1Y2D350</accession>
<reference evidence="2 3" key="1">
    <citation type="submission" date="2016-07" db="EMBL/GenBank/DDBJ databases">
        <title>Pervasive Adenine N6-methylation of Active Genes in Fungi.</title>
        <authorList>
            <consortium name="DOE Joint Genome Institute"/>
            <person name="Mondo S.J."/>
            <person name="Dannebaum R.O."/>
            <person name="Kuo R.C."/>
            <person name="Labutti K."/>
            <person name="Haridas S."/>
            <person name="Kuo A."/>
            <person name="Salamov A."/>
            <person name="Ahrendt S.R."/>
            <person name="Lipzen A."/>
            <person name="Sullivan W."/>
            <person name="Andreopoulos W.B."/>
            <person name="Clum A."/>
            <person name="Lindquist E."/>
            <person name="Daum C."/>
            <person name="Ramamoorthy G.K."/>
            <person name="Gryganskyi A."/>
            <person name="Culley D."/>
            <person name="Magnuson J.K."/>
            <person name="James T.Y."/>
            <person name="O'Malley M.A."/>
            <person name="Stajich J.E."/>
            <person name="Spatafora J.W."/>
            <person name="Visel A."/>
            <person name="Grigoriev I.V."/>
        </authorList>
    </citation>
    <scope>NUCLEOTIDE SEQUENCE [LARGE SCALE GENOMIC DNA]</scope>
    <source>
        <strain evidence="2 3">JEL800</strain>
    </source>
</reference>
<dbReference type="Pfam" id="PF13086">
    <property type="entry name" value="AAA_11"/>
    <property type="match status" value="2"/>
</dbReference>
<gene>
    <name evidence="2" type="ORF">BCR33DRAFT_6805</name>
</gene>
<dbReference type="InterPro" id="IPR041677">
    <property type="entry name" value="DNA2/NAM7_AAA_11"/>
</dbReference>
<dbReference type="GO" id="GO:0006369">
    <property type="term" value="P:termination of RNA polymerase II transcription"/>
    <property type="evidence" value="ECO:0007669"/>
    <property type="project" value="TreeGrafter"/>
</dbReference>
<dbReference type="PANTHER" id="PTHR10887">
    <property type="entry name" value="DNA2/NAM7 HELICASE FAMILY"/>
    <property type="match status" value="1"/>
</dbReference>
<keyword evidence="3" id="KW-1185">Reference proteome</keyword>
<dbReference type="PANTHER" id="PTHR10887:SF495">
    <property type="entry name" value="HELICASE SENATAXIN ISOFORM X1-RELATED"/>
    <property type="match status" value="1"/>
</dbReference>
<name>A0A1Y2D350_9FUNG</name>
<feature type="domain" description="DNA2/NAM7 helicase helicase" evidence="1">
    <location>
        <begin position="11"/>
        <end position="76"/>
    </location>
</feature>
<evidence type="ECO:0000259" key="1">
    <source>
        <dbReference type="Pfam" id="PF13086"/>
    </source>
</evidence>
<proteinExistence type="predicted"/>
<organism evidence="2 3">
    <name type="scientific">Rhizoclosmatium globosum</name>
    <dbReference type="NCBI Taxonomy" id="329046"/>
    <lineage>
        <taxon>Eukaryota</taxon>
        <taxon>Fungi</taxon>
        <taxon>Fungi incertae sedis</taxon>
        <taxon>Chytridiomycota</taxon>
        <taxon>Chytridiomycota incertae sedis</taxon>
        <taxon>Chytridiomycetes</taxon>
        <taxon>Chytridiales</taxon>
        <taxon>Chytriomycetaceae</taxon>
        <taxon>Rhizoclosmatium</taxon>
    </lineage>
</organism>
<feature type="domain" description="DNA2/NAM7 helicase helicase" evidence="1">
    <location>
        <begin position="102"/>
        <end position="136"/>
    </location>
</feature>
<dbReference type="Gene3D" id="3.40.50.300">
    <property type="entry name" value="P-loop containing nucleotide triphosphate hydrolases"/>
    <property type="match status" value="1"/>
</dbReference>
<dbReference type="OrthoDB" id="6513042at2759"/>
<dbReference type="GO" id="GO:0001147">
    <property type="term" value="F:transcription termination site sequence-specific DNA binding"/>
    <property type="evidence" value="ECO:0007669"/>
    <property type="project" value="TreeGrafter"/>
</dbReference>
<dbReference type="STRING" id="329046.A0A1Y2D350"/>
<sequence length="153" mass="17003">MSCFGLTLSLGTGKTRVITSLISLLLHTCPTKTILVTAPTHQAVDTILKQFLQAHERNPDFKPSRRKLVRIGTRDTVDPAHWPYLPYNTVNDVETLDKRVYYSSIVFSTTLSAGVGVLATCKFDTVIVDEAAQVSNAPHTLQLQRQRTNCSCR</sequence>
<dbReference type="SUPFAM" id="SSF52540">
    <property type="entry name" value="P-loop containing nucleoside triphosphate hydrolases"/>
    <property type="match status" value="1"/>
</dbReference>
<evidence type="ECO:0000313" key="2">
    <source>
        <dbReference type="EMBL" id="ORY53709.1"/>
    </source>
</evidence>
<dbReference type="AlphaFoldDB" id="A0A1Y2D350"/>
<dbReference type="GO" id="GO:0016604">
    <property type="term" value="C:nuclear body"/>
    <property type="evidence" value="ECO:0007669"/>
    <property type="project" value="TreeGrafter"/>
</dbReference>
<dbReference type="InterPro" id="IPR027417">
    <property type="entry name" value="P-loop_NTPase"/>
</dbReference>
<dbReference type="EMBL" id="MCGO01000001">
    <property type="protein sequence ID" value="ORY53709.1"/>
    <property type="molecule type" value="Genomic_DNA"/>
</dbReference>
<evidence type="ECO:0000313" key="3">
    <source>
        <dbReference type="Proteomes" id="UP000193642"/>
    </source>
</evidence>
<protein>
    <recommendedName>
        <fullName evidence="1">DNA2/NAM7 helicase helicase domain-containing protein</fullName>
    </recommendedName>
</protein>
<dbReference type="Proteomes" id="UP000193642">
    <property type="component" value="Unassembled WGS sequence"/>
</dbReference>
<comment type="caution">
    <text evidence="2">The sequence shown here is derived from an EMBL/GenBank/DDBJ whole genome shotgun (WGS) entry which is preliminary data.</text>
</comment>
<dbReference type="InterPro" id="IPR045055">
    <property type="entry name" value="DNA2/NAM7-like"/>
</dbReference>
<dbReference type="GO" id="GO:0004386">
    <property type="term" value="F:helicase activity"/>
    <property type="evidence" value="ECO:0007669"/>
    <property type="project" value="InterPro"/>
</dbReference>